<evidence type="ECO:0000256" key="2">
    <source>
        <dbReference type="SAM" id="Phobius"/>
    </source>
</evidence>
<evidence type="ECO:0000256" key="1">
    <source>
        <dbReference type="SAM" id="MobiDB-lite"/>
    </source>
</evidence>
<organism evidence="3 4">
    <name type="scientific">Natronomicrosphaera hydrolytica</name>
    <dbReference type="NCBI Taxonomy" id="3242702"/>
    <lineage>
        <taxon>Bacteria</taxon>
        <taxon>Pseudomonadati</taxon>
        <taxon>Planctomycetota</taxon>
        <taxon>Phycisphaerae</taxon>
        <taxon>Phycisphaerales</taxon>
        <taxon>Phycisphaeraceae</taxon>
        <taxon>Natronomicrosphaera</taxon>
    </lineage>
</organism>
<feature type="compositionally biased region" description="Pro residues" evidence="1">
    <location>
        <begin position="148"/>
        <end position="161"/>
    </location>
</feature>
<protein>
    <submittedName>
        <fullName evidence="3">Uncharacterized protein</fullName>
    </submittedName>
</protein>
<dbReference type="Proteomes" id="UP001575105">
    <property type="component" value="Unassembled WGS sequence"/>
</dbReference>
<comment type="caution">
    <text evidence="3">The sequence shown here is derived from an EMBL/GenBank/DDBJ whole genome shotgun (WGS) entry which is preliminary data.</text>
</comment>
<feature type="transmembrane region" description="Helical" evidence="2">
    <location>
        <begin position="97"/>
        <end position="115"/>
    </location>
</feature>
<proteinExistence type="predicted"/>
<gene>
    <name evidence="3" type="ORF">ACERK3_19285</name>
</gene>
<keyword evidence="2" id="KW-0472">Membrane</keyword>
<keyword evidence="2" id="KW-1133">Transmembrane helix</keyword>
<evidence type="ECO:0000313" key="4">
    <source>
        <dbReference type="Proteomes" id="UP001575105"/>
    </source>
</evidence>
<reference evidence="3 4" key="1">
    <citation type="submission" date="2024-08" db="EMBL/GenBank/DDBJ databases">
        <title>Whole-genome sequencing of halo(alkali)philic microorganisms from hypersaline lakes.</title>
        <authorList>
            <person name="Sorokin D.Y."/>
            <person name="Merkel A.Y."/>
            <person name="Messina E."/>
            <person name="Yakimov M."/>
        </authorList>
    </citation>
    <scope>NUCLEOTIDE SEQUENCE [LARGE SCALE GENOMIC DNA]</scope>
    <source>
        <strain evidence="3 4">AB-hyl4</strain>
    </source>
</reference>
<dbReference type="EMBL" id="JBGUBD010000021">
    <property type="protein sequence ID" value="MFA9480418.1"/>
    <property type="molecule type" value="Genomic_DNA"/>
</dbReference>
<name>A0ABV4U9Y9_9BACT</name>
<feature type="transmembrane region" description="Helical" evidence="2">
    <location>
        <begin position="72"/>
        <end position="91"/>
    </location>
</feature>
<keyword evidence="4" id="KW-1185">Reference proteome</keyword>
<keyword evidence="2" id="KW-0812">Transmembrane</keyword>
<evidence type="ECO:0000313" key="3">
    <source>
        <dbReference type="EMBL" id="MFA9480418.1"/>
    </source>
</evidence>
<sequence length="175" mass="19677">MRIDLRNEQRDRLFTVYVDLEDPPAVVRPPNAVGGSKAHLDWDRALDDERHLRRCPVCGCPDLFLRKQMPQVTGFVLIILAAVVAMVLLGIGEVGLAVLILVLVGAVDVAIYFFTRRVLVCYRCRSEFSGMPMSRRHGKWEKTTGEKYPPPRPRTTPPPPASDEADAETHETLSR</sequence>
<dbReference type="RefSeq" id="WP_425347339.1">
    <property type="nucleotide sequence ID" value="NZ_JBGUBD010000021.1"/>
</dbReference>
<feature type="region of interest" description="Disordered" evidence="1">
    <location>
        <begin position="135"/>
        <end position="175"/>
    </location>
</feature>
<accession>A0ABV4U9Y9</accession>